<organism evidence="6 7">
    <name type="scientific">Phytophthora cactorum</name>
    <dbReference type="NCBI Taxonomy" id="29920"/>
    <lineage>
        <taxon>Eukaryota</taxon>
        <taxon>Sar</taxon>
        <taxon>Stramenopiles</taxon>
        <taxon>Oomycota</taxon>
        <taxon>Peronosporomycetes</taxon>
        <taxon>Peronosporales</taxon>
        <taxon>Peronosporaceae</taxon>
        <taxon>Phytophthora</taxon>
    </lineage>
</organism>
<evidence type="ECO:0000256" key="3">
    <source>
        <dbReference type="ARBA" id="ARBA00022927"/>
    </source>
</evidence>
<keyword evidence="4" id="KW-0472">Membrane</keyword>
<keyword evidence="3" id="KW-0653">Protein transport</keyword>
<dbReference type="InterPro" id="IPR011989">
    <property type="entry name" value="ARM-like"/>
</dbReference>
<feature type="region of interest" description="Disordered" evidence="5">
    <location>
        <begin position="227"/>
        <end position="290"/>
    </location>
</feature>
<dbReference type="AlphaFoldDB" id="A0A8T1AV33"/>
<dbReference type="Proteomes" id="UP000774804">
    <property type="component" value="Unassembled WGS sequence"/>
</dbReference>
<dbReference type="VEuPathDB" id="FungiDB:PC110_g11685"/>
<evidence type="ECO:0000313" key="7">
    <source>
        <dbReference type="Proteomes" id="UP000774804"/>
    </source>
</evidence>
<keyword evidence="2" id="KW-0813">Transport</keyword>
<evidence type="ECO:0000313" key="6">
    <source>
        <dbReference type="EMBL" id="KAG2890815.1"/>
    </source>
</evidence>
<gene>
    <name evidence="6" type="ORF">PC115_g19387</name>
</gene>
<evidence type="ECO:0000256" key="5">
    <source>
        <dbReference type="SAM" id="MobiDB-lite"/>
    </source>
</evidence>
<feature type="compositionally biased region" description="Basic residues" evidence="5">
    <location>
        <begin position="280"/>
        <end position="290"/>
    </location>
</feature>
<dbReference type="PANTHER" id="PTHR22780">
    <property type="entry name" value="ADAPTIN, ALPHA/GAMMA/EPSILON"/>
    <property type="match status" value="1"/>
</dbReference>
<comment type="caution">
    <text evidence="6">The sequence shown here is derived from an EMBL/GenBank/DDBJ whole genome shotgun (WGS) entry which is preliminary data.</text>
</comment>
<proteinExistence type="predicted"/>
<evidence type="ECO:0000256" key="4">
    <source>
        <dbReference type="ARBA" id="ARBA00023136"/>
    </source>
</evidence>
<feature type="region of interest" description="Disordered" evidence="5">
    <location>
        <begin position="45"/>
        <end position="66"/>
    </location>
</feature>
<feature type="compositionally biased region" description="Basic and acidic residues" evidence="5">
    <location>
        <begin position="265"/>
        <end position="274"/>
    </location>
</feature>
<dbReference type="InterPro" id="IPR050840">
    <property type="entry name" value="Adaptor_Complx_Large_Subunit"/>
</dbReference>
<evidence type="ECO:0000256" key="2">
    <source>
        <dbReference type="ARBA" id="ARBA00022448"/>
    </source>
</evidence>
<feature type="compositionally biased region" description="Basic residues" evidence="5">
    <location>
        <begin position="253"/>
        <end position="264"/>
    </location>
</feature>
<dbReference type="GO" id="GO:0012505">
    <property type="term" value="C:endomembrane system"/>
    <property type="evidence" value="ECO:0007669"/>
    <property type="project" value="UniProtKB-SubCell"/>
</dbReference>
<dbReference type="GO" id="GO:0005737">
    <property type="term" value="C:cytoplasm"/>
    <property type="evidence" value="ECO:0007669"/>
    <property type="project" value="UniProtKB-ARBA"/>
</dbReference>
<dbReference type="EMBL" id="RCMI01001097">
    <property type="protein sequence ID" value="KAG2890815.1"/>
    <property type="molecule type" value="Genomic_DNA"/>
</dbReference>
<reference evidence="6" key="1">
    <citation type="submission" date="2018-10" db="EMBL/GenBank/DDBJ databases">
        <title>Effector identification in a new, highly contiguous assembly of the strawberry crown rot pathogen Phytophthora cactorum.</title>
        <authorList>
            <person name="Armitage A.D."/>
            <person name="Nellist C.F."/>
            <person name="Bates H."/>
            <person name="Vickerstaff R.J."/>
            <person name="Harrison R.J."/>
        </authorList>
    </citation>
    <scope>NUCLEOTIDE SEQUENCE</scope>
    <source>
        <strain evidence="6">4032</strain>
    </source>
</reference>
<protein>
    <submittedName>
        <fullName evidence="6">Uncharacterized protein</fullName>
    </submittedName>
</protein>
<sequence>MALLARFISLTGTNIRYVGLDFIYRMVRLDGDATSVKQPKEAVLKDADPSRHPRKHRAQGCHPGRETCTRPAMIVTNREELQRYAAEQMFKAMEPRDVDETTTKFGAYVLGEFGYIVCDDANMSGTRQFEVLHQHYGDAGVLTKEPSISEVERSSNSGIADVGEARGGERSSARRRRPPRTVAEHRQRLRWENEILNYMYATLGIEQDDDGDEDFIYDVDFARREEREEEEAEKLPSDFVKSPKAARIAGSQRKQKGASAKRRKNSQDSSKKESTPASLSRKKRHSPHVP</sequence>
<name>A0A8T1AV33_9STRA</name>
<comment type="subcellular location">
    <subcellularLocation>
        <location evidence="1">Endomembrane system</location>
    </subcellularLocation>
</comment>
<feature type="compositionally biased region" description="Basic and acidic residues" evidence="5">
    <location>
        <begin position="163"/>
        <end position="172"/>
    </location>
</feature>
<accession>A0A8T1AV33</accession>
<dbReference type="Gene3D" id="1.25.10.10">
    <property type="entry name" value="Leucine-rich Repeat Variant"/>
    <property type="match status" value="1"/>
</dbReference>
<feature type="region of interest" description="Disordered" evidence="5">
    <location>
        <begin position="148"/>
        <end position="185"/>
    </location>
</feature>
<evidence type="ECO:0000256" key="1">
    <source>
        <dbReference type="ARBA" id="ARBA00004308"/>
    </source>
</evidence>
<dbReference type="GO" id="GO:0015031">
    <property type="term" value="P:protein transport"/>
    <property type="evidence" value="ECO:0007669"/>
    <property type="project" value="UniProtKB-KW"/>
</dbReference>